<dbReference type="SUPFAM" id="SSF53901">
    <property type="entry name" value="Thiolase-like"/>
    <property type="match status" value="1"/>
</dbReference>
<dbReference type="eggNOG" id="COG0332">
    <property type="taxonomic scope" value="Bacteria"/>
</dbReference>
<reference evidence="6 7" key="1">
    <citation type="journal article" date="2010" name="J. Bacteriol.">
        <title>Genome sequence of the milbemycin-producing bacterium Streptomyces bingchenggensis.</title>
        <authorList>
            <person name="Wang X.J."/>
            <person name="Yan Y.J."/>
            <person name="Zhang B."/>
            <person name="An J."/>
            <person name="Wang J.J."/>
            <person name="Tian J."/>
            <person name="Jiang L."/>
            <person name="Chen Y.H."/>
            <person name="Huang S.X."/>
            <person name="Yin M."/>
            <person name="Zhang J."/>
            <person name="Gao A.L."/>
            <person name="Liu C.X."/>
            <person name="Zhu Z.X."/>
            <person name="Xiang W.S."/>
        </authorList>
    </citation>
    <scope>NUCLEOTIDE SEQUENCE [LARGE SCALE GENOMIC DNA]</scope>
    <source>
        <strain evidence="6 7">BCW-1</strain>
    </source>
</reference>
<dbReference type="GO" id="GO:0004315">
    <property type="term" value="F:3-oxoacyl-[acyl-carrier-protein] synthase activity"/>
    <property type="evidence" value="ECO:0007669"/>
    <property type="project" value="InterPro"/>
</dbReference>
<keyword evidence="1" id="KW-0963">Cytoplasm</keyword>
<accession>D7CFC8</accession>
<keyword evidence="2" id="KW-0808">Transferase</keyword>
<dbReference type="PATRIC" id="fig|749414.3.peg.1589"/>
<feature type="domain" description="Beta-ketoacyl-[acyl-carrier-protein] synthase III C-terminal" evidence="4">
    <location>
        <begin position="248"/>
        <end position="337"/>
    </location>
</feature>
<dbReference type="InterPro" id="IPR016039">
    <property type="entry name" value="Thiolase-like"/>
</dbReference>
<dbReference type="KEGG" id="sbh:SBI_01543"/>
<keyword evidence="3" id="KW-0012">Acyltransferase</keyword>
<name>D7CFC8_STRBB</name>
<dbReference type="GO" id="GO:0006633">
    <property type="term" value="P:fatty acid biosynthetic process"/>
    <property type="evidence" value="ECO:0007669"/>
    <property type="project" value="InterPro"/>
</dbReference>
<protein>
    <recommendedName>
        <fullName evidence="8">3-oxoacyl-ACP synthase</fullName>
    </recommendedName>
</protein>
<dbReference type="AlphaFoldDB" id="D7CFC8"/>
<evidence type="ECO:0000256" key="2">
    <source>
        <dbReference type="ARBA" id="ARBA00022679"/>
    </source>
</evidence>
<evidence type="ECO:0000313" key="7">
    <source>
        <dbReference type="Proteomes" id="UP000000377"/>
    </source>
</evidence>
<dbReference type="InterPro" id="IPR013751">
    <property type="entry name" value="ACP_syn_III_N"/>
</dbReference>
<dbReference type="PANTHER" id="PTHR34069">
    <property type="entry name" value="3-OXOACYL-[ACYL-CARRIER-PROTEIN] SYNTHASE 3"/>
    <property type="match status" value="1"/>
</dbReference>
<organism evidence="6 7">
    <name type="scientific">Streptomyces bingchenggensis (strain BCW-1)</name>
    <dbReference type="NCBI Taxonomy" id="749414"/>
    <lineage>
        <taxon>Bacteria</taxon>
        <taxon>Bacillati</taxon>
        <taxon>Actinomycetota</taxon>
        <taxon>Actinomycetes</taxon>
        <taxon>Kitasatosporales</taxon>
        <taxon>Streptomycetaceae</taxon>
        <taxon>Streptomyces</taxon>
    </lineage>
</organism>
<dbReference type="Pfam" id="PF08541">
    <property type="entry name" value="ACP_syn_III_C"/>
    <property type="match status" value="1"/>
</dbReference>
<dbReference type="HOGENOM" id="CLU_039592_2_0_11"/>
<dbReference type="EMBL" id="CP002047">
    <property type="protein sequence ID" value="ADI04664.1"/>
    <property type="molecule type" value="Genomic_DNA"/>
</dbReference>
<dbReference type="InterPro" id="IPR013747">
    <property type="entry name" value="ACP_syn_III_C"/>
</dbReference>
<dbReference type="PANTHER" id="PTHR34069:SF2">
    <property type="entry name" value="BETA-KETOACYL-[ACYL-CARRIER-PROTEIN] SYNTHASE III"/>
    <property type="match status" value="1"/>
</dbReference>
<dbReference type="GO" id="GO:0044550">
    <property type="term" value="P:secondary metabolite biosynthetic process"/>
    <property type="evidence" value="ECO:0007669"/>
    <property type="project" value="TreeGrafter"/>
</dbReference>
<dbReference type="CDD" id="cd00827">
    <property type="entry name" value="init_cond_enzymes"/>
    <property type="match status" value="1"/>
</dbReference>
<keyword evidence="7" id="KW-1185">Reference proteome</keyword>
<evidence type="ECO:0000259" key="4">
    <source>
        <dbReference type="Pfam" id="PF08541"/>
    </source>
</evidence>
<feature type="domain" description="Beta-ketoacyl-[acyl-carrier-protein] synthase III N-terminal" evidence="5">
    <location>
        <begin position="107"/>
        <end position="180"/>
    </location>
</feature>
<evidence type="ECO:0000256" key="1">
    <source>
        <dbReference type="ARBA" id="ARBA00022490"/>
    </source>
</evidence>
<dbReference type="STRING" id="749414.SBI_01543"/>
<dbReference type="Gene3D" id="3.40.47.10">
    <property type="match status" value="2"/>
</dbReference>
<dbReference type="Pfam" id="PF08545">
    <property type="entry name" value="ACP_syn_III"/>
    <property type="match status" value="1"/>
</dbReference>
<evidence type="ECO:0008006" key="8">
    <source>
        <dbReference type="Google" id="ProtNLM"/>
    </source>
</evidence>
<evidence type="ECO:0000256" key="3">
    <source>
        <dbReference type="ARBA" id="ARBA00023315"/>
    </source>
</evidence>
<evidence type="ECO:0000313" key="6">
    <source>
        <dbReference type="EMBL" id="ADI04664.1"/>
    </source>
</evidence>
<sequence length="345" mass="36766">MRVNDVFISSVGVHLPEWVSSEQAIADGMYEEEVYKASGLTGTHVAGDLAAVDMAVSAARSAIERADVDADTIDSHIHSSVYYQGPDGSYPPGYILRELGAGNIPALDIHQGCNGMLAALDTAVGQITGAAKAETVLVTTAQNFSTPTINRWKDFGSTYILSDGAAAAVVSADSGFAEIRSLNTGTLHMLEKWHRGEESLLPPQTKAYEELSVGERAIQFNENDMPLTEILESLSKFDLDILFRSLVDADVNAADIAKVIAINLDGRMIDQALMQPLGLSMERSTWEFGKSVGHAGAADLIISLDHSVRAGELSPGDHVLLTSQGPGWICSSAVLKIVDVPAWAN</sequence>
<dbReference type="Proteomes" id="UP000000377">
    <property type="component" value="Chromosome"/>
</dbReference>
<evidence type="ECO:0000259" key="5">
    <source>
        <dbReference type="Pfam" id="PF08545"/>
    </source>
</evidence>
<gene>
    <name evidence="6" type="ordered locus">SBI_01543</name>
</gene>
<proteinExistence type="predicted"/>
<dbReference type="RefSeq" id="WP_014174143.1">
    <property type="nucleotide sequence ID" value="NC_016582.1"/>
</dbReference>